<organism evidence="2 3">
    <name type="scientific">Nocardiopsis tropica</name>
    <dbReference type="NCBI Taxonomy" id="109330"/>
    <lineage>
        <taxon>Bacteria</taxon>
        <taxon>Bacillati</taxon>
        <taxon>Actinomycetota</taxon>
        <taxon>Actinomycetes</taxon>
        <taxon>Streptosporangiales</taxon>
        <taxon>Nocardiopsidaceae</taxon>
        <taxon>Nocardiopsis</taxon>
    </lineage>
</organism>
<dbReference type="EMBL" id="JAUUCC010000109">
    <property type="protein sequence ID" value="MEE2054411.1"/>
    <property type="molecule type" value="Genomic_DNA"/>
</dbReference>
<feature type="region of interest" description="Disordered" evidence="1">
    <location>
        <begin position="306"/>
        <end position="328"/>
    </location>
</feature>
<dbReference type="PANTHER" id="PTHR40053">
    <property type="entry name" value="SPORULATION-CONTROL PROTEIN SPO0M"/>
    <property type="match status" value="1"/>
</dbReference>
<feature type="compositionally biased region" description="Acidic residues" evidence="1">
    <location>
        <begin position="308"/>
        <end position="328"/>
    </location>
</feature>
<reference evidence="2 3" key="1">
    <citation type="submission" date="2023-07" db="EMBL/GenBank/DDBJ databases">
        <authorList>
            <person name="Girao M."/>
            <person name="Carvalho M.F."/>
        </authorList>
    </citation>
    <scope>NUCLEOTIDE SEQUENCE [LARGE SCALE GENOMIC DNA]</scope>
    <source>
        <strain evidence="2 3">66/93</strain>
    </source>
</reference>
<evidence type="ECO:0000313" key="3">
    <source>
        <dbReference type="Proteomes" id="UP001348641"/>
    </source>
</evidence>
<comment type="caution">
    <text evidence="2">The sequence shown here is derived from an EMBL/GenBank/DDBJ whole genome shotgun (WGS) entry which is preliminary data.</text>
</comment>
<dbReference type="Proteomes" id="UP001348641">
    <property type="component" value="Unassembled WGS sequence"/>
</dbReference>
<protein>
    <submittedName>
        <fullName evidence="2">Sporulation protein</fullName>
    </submittedName>
</protein>
<evidence type="ECO:0000313" key="2">
    <source>
        <dbReference type="EMBL" id="MEE2054411.1"/>
    </source>
</evidence>
<name>A0ABU7KYN2_9ACTN</name>
<accession>A0ABU7KYN2</accession>
<dbReference type="RefSeq" id="WP_330161261.1">
    <property type="nucleotide sequence ID" value="NZ_BAAAJA010000009.1"/>
</dbReference>
<dbReference type="InterPro" id="IPR009776">
    <property type="entry name" value="Spore_0_M"/>
</dbReference>
<gene>
    <name evidence="2" type="ORF">Q8A49_28320</name>
</gene>
<evidence type="ECO:0000256" key="1">
    <source>
        <dbReference type="SAM" id="MobiDB-lite"/>
    </source>
</evidence>
<dbReference type="PANTHER" id="PTHR40053:SF1">
    <property type="entry name" value="SPORULATION-CONTROL PROTEIN SPO0M"/>
    <property type="match status" value="1"/>
</dbReference>
<dbReference type="Pfam" id="PF07070">
    <property type="entry name" value="Spo0M"/>
    <property type="match status" value="1"/>
</dbReference>
<proteinExistence type="predicted"/>
<sequence length="328" mass="34734">MVFKRLLAAFGIGGLSIDTIVENPHTRPGSALEGRVELSGGDGDAEIAEIVLALVVSAQDGDEHEGVEFARVPVASGVRLAAGETLSVPFTFGIPWQTPLTEAGGGPLPGVLVGLRTEVVVDGASDKGDLDRLHVHPLPVQERVLEGLARLGFGLGSTGVEGGYLAGTAQEYPFFQEFEFHPSERYAHEIDEVEIALVPDPEGVSAVVEFDRRGGMFSEGGEVHSGFRVGHDDADRLDWAGTLDSWIEESLRRHRELFGGQHHGYGEQYHGEEEERGGGMLGVVGGAAAGVVGGLAAGYVVSEIVDGIGEDSDGEEQAEEEEEEPDEE</sequence>